<name>A0A5B1CDR2_9BACT</name>
<dbReference type="EMBL" id="VRLW01000001">
    <property type="protein sequence ID" value="KAA1258005.1"/>
    <property type="molecule type" value="Genomic_DNA"/>
</dbReference>
<dbReference type="OrthoDB" id="512288at2"/>
<comment type="caution">
    <text evidence="1">The sequence shown here is derived from an EMBL/GenBank/DDBJ whole genome shotgun (WGS) entry which is preliminary data.</text>
</comment>
<accession>A0A5B1CDR2</accession>
<keyword evidence="2" id="KW-1185">Reference proteome</keyword>
<sequence length="228" mass="25970">MSPQNPSAAARTRLILEDLEAVRENLLALSDDIWLSIDHNDDVALQDGATFKLAYNQKVAAFDLVASELSELVQQYTTVTLDSEEQSGQDDQQTNERIIADLDREVPHSLDEDFTFKRPFAFVFEGQATTGVTTWQRLYELICRQLIGRDEARFRFLVDHPDFISNRGNHTIATEPHGLRKAMRLADDLFIESNLSANGIRDVIVRLLSVYDIPTETVQIYLRQDRDA</sequence>
<dbReference type="RefSeq" id="WP_068264487.1">
    <property type="nucleotide sequence ID" value="NZ_LWSK01000061.1"/>
</dbReference>
<proteinExistence type="predicted"/>
<dbReference type="Proteomes" id="UP000322699">
    <property type="component" value="Unassembled WGS sequence"/>
</dbReference>
<reference evidence="1 2" key="1">
    <citation type="submission" date="2019-08" db="EMBL/GenBank/DDBJ databases">
        <title>Deep-cultivation of Planctomycetes and their phenomic and genomic characterization uncovers novel biology.</title>
        <authorList>
            <person name="Wiegand S."/>
            <person name="Jogler M."/>
            <person name="Boedeker C."/>
            <person name="Pinto D."/>
            <person name="Vollmers J."/>
            <person name="Rivas-Marin E."/>
            <person name="Kohn T."/>
            <person name="Peeters S.H."/>
            <person name="Heuer A."/>
            <person name="Rast P."/>
            <person name="Oberbeckmann S."/>
            <person name="Bunk B."/>
            <person name="Jeske O."/>
            <person name="Meyerdierks A."/>
            <person name="Storesund J.E."/>
            <person name="Kallscheuer N."/>
            <person name="Luecker S."/>
            <person name="Lage O.M."/>
            <person name="Pohl T."/>
            <person name="Merkel B.J."/>
            <person name="Hornburger P."/>
            <person name="Mueller R.-W."/>
            <person name="Bruemmer F."/>
            <person name="Labrenz M."/>
            <person name="Spormann A.M."/>
            <person name="Op Den Camp H."/>
            <person name="Overmann J."/>
            <person name="Amann R."/>
            <person name="Jetten M.S.M."/>
            <person name="Mascher T."/>
            <person name="Medema M.H."/>
            <person name="Devos D.P."/>
            <person name="Kaster A.-K."/>
            <person name="Ovreas L."/>
            <person name="Rohde M."/>
            <person name="Galperin M.Y."/>
            <person name="Jogler C."/>
        </authorList>
    </citation>
    <scope>NUCLEOTIDE SEQUENCE [LARGE SCALE GENOMIC DNA]</scope>
    <source>
        <strain evidence="1 2">LF1</strain>
    </source>
</reference>
<organism evidence="1 2">
    <name type="scientific">Rubripirellula obstinata</name>
    <dbReference type="NCBI Taxonomy" id="406547"/>
    <lineage>
        <taxon>Bacteria</taxon>
        <taxon>Pseudomonadati</taxon>
        <taxon>Planctomycetota</taxon>
        <taxon>Planctomycetia</taxon>
        <taxon>Pirellulales</taxon>
        <taxon>Pirellulaceae</taxon>
        <taxon>Rubripirellula</taxon>
    </lineage>
</organism>
<evidence type="ECO:0000313" key="1">
    <source>
        <dbReference type="EMBL" id="KAA1258005.1"/>
    </source>
</evidence>
<evidence type="ECO:0000313" key="2">
    <source>
        <dbReference type="Proteomes" id="UP000322699"/>
    </source>
</evidence>
<gene>
    <name evidence="1" type="ORF">LF1_04960</name>
</gene>
<protein>
    <submittedName>
        <fullName evidence="1">Uncharacterized protein</fullName>
    </submittedName>
</protein>
<dbReference type="AlphaFoldDB" id="A0A5B1CDR2"/>